<dbReference type="EMBL" id="DAKRPA010000032">
    <property type="protein sequence ID" value="DBA02411.1"/>
    <property type="molecule type" value="Genomic_DNA"/>
</dbReference>
<evidence type="ECO:0000256" key="1">
    <source>
        <dbReference type="SAM" id="MobiDB-lite"/>
    </source>
</evidence>
<keyword evidence="4" id="KW-1185">Reference proteome</keyword>
<feature type="signal peptide" evidence="2">
    <location>
        <begin position="1"/>
        <end position="21"/>
    </location>
</feature>
<gene>
    <name evidence="3" type="ORF">N0F65_007230</name>
</gene>
<dbReference type="Proteomes" id="UP001146120">
    <property type="component" value="Unassembled WGS sequence"/>
</dbReference>
<organism evidence="3 4">
    <name type="scientific">Lagenidium giganteum</name>
    <dbReference type="NCBI Taxonomy" id="4803"/>
    <lineage>
        <taxon>Eukaryota</taxon>
        <taxon>Sar</taxon>
        <taxon>Stramenopiles</taxon>
        <taxon>Oomycota</taxon>
        <taxon>Peronosporomycetes</taxon>
        <taxon>Pythiales</taxon>
        <taxon>Pythiaceae</taxon>
    </lineage>
</organism>
<reference evidence="3" key="2">
    <citation type="journal article" date="2023" name="Microbiol Resour">
        <title>Decontamination and Annotation of the Draft Genome Sequence of the Oomycete Lagenidium giganteum ARSEF 373.</title>
        <authorList>
            <person name="Morgan W.R."/>
            <person name="Tartar A."/>
        </authorList>
    </citation>
    <scope>NUCLEOTIDE SEQUENCE</scope>
    <source>
        <strain evidence="3">ARSEF 373</strain>
    </source>
</reference>
<feature type="compositionally biased region" description="Pro residues" evidence="1">
    <location>
        <begin position="97"/>
        <end position="140"/>
    </location>
</feature>
<evidence type="ECO:0000313" key="4">
    <source>
        <dbReference type="Proteomes" id="UP001146120"/>
    </source>
</evidence>
<dbReference type="AlphaFoldDB" id="A0AAV2Z4W8"/>
<name>A0AAV2Z4W8_9STRA</name>
<sequence>MRTATVAFGVACLALAGVTTAQDNAPCSEAGGVPVKMPNYGFCYLVGQRMRPGSIFGQCHNGKLTCYRDEGIPDMPREVVDCVPPEPGRCGSANQPTQPPNPDNQPPAPQPPAPSPAPGPAPAPAPDNQPPAPGPAPEPQPVANGANVILRTGVNPSALVAGTLPLPGFEQ</sequence>
<keyword evidence="2" id="KW-0732">Signal</keyword>
<feature type="chain" id="PRO_5043495052" evidence="2">
    <location>
        <begin position="22"/>
        <end position="171"/>
    </location>
</feature>
<accession>A0AAV2Z4W8</accession>
<feature type="region of interest" description="Disordered" evidence="1">
    <location>
        <begin position="75"/>
        <end position="149"/>
    </location>
</feature>
<protein>
    <submittedName>
        <fullName evidence="3">Uncharacterized protein</fullName>
    </submittedName>
</protein>
<reference evidence="3" key="1">
    <citation type="submission" date="2022-11" db="EMBL/GenBank/DDBJ databases">
        <authorList>
            <person name="Morgan W.R."/>
            <person name="Tartar A."/>
        </authorList>
    </citation>
    <scope>NUCLEOTIDE SEQUENCE</scope>
    <source>
        <strain evidence="3">ARSEF 373</strain>
    </source>
</reference>
<evidence type="ECO:0000313" key="3">
    <source>
        <dbReference type="EMBL" id="DBA02411.1"/>
    </source>
</evidence>
<proteinExistence type="predicted"/>
<comment type="caution">
    <text evidence="3">The sequence shown here is derived from an EMBL/GenBank/DDBJ whole genome shotgun (WGS) entry which is preliminary data.</text>
</comment>
<evidence type="ECO:0000256" key="2">
    <source>
        <dbReference type="SAM" id="SignalP"/>
    </source>
</evidence>